<keyword evidence="1" id="KW-1133">Transmembrane helix</keyword>
<evidence type="ECO:0000256" key="1">
    <source>
        <dbReference type="SAM" id="Phobius"/>
    </source>
</evidence>
<keyword evidence="1" id="KW-0472">Membrane</keyword>
<dbReference type="RefSeq" id="WP_203899408.1">
    <property type="nucleotide sequence ID" value="NZ_BOPF01000008.1"/>
</dbReference>
<accession>A0A8J3YIG5</accession>
<proteinExistence type="predicted"/>
<dbReference type="PROSITE" id="PS51257">
    <property type="entry name" value="PROKAR_LIPOPROTEIN"/>
    <property type="match status" value="1"/>
</dbReference>
<keyword evidence="1" id="KW-0812">Transmembrane</keyword>
<reference evidence="2" key="1">
    <citation type="submission" date="2021-01" db="EMBL/GenBank/DDBJ databases">
        <title>Whole genome shotgun sequence of Virgisporangium aliadipatigenens NBRC 105644.</title>
        <authorList>
            <person name="Komaki H."/>
            <person name="Tamura T."/>
        </authorList>
    </citation>
    <scope>NUCLEOTIDE SEQUENCE</scope>
    <source>
        <strain evidence="2">NBRC 105644</strain>
    </source>
</reference>
<keyword evidence="3" id="KW-1185">Reference proteome</keyword>
<organism evidence="2 3">
    <name type="scientific">Virgisporangium aliadipatigenens</name>
    <dbReference type="NCBI Taxonomy" id="741659"/>
    <lineage>
        <taxon>Bacteria</taxon>
        <taxon>Bacillati</taxon>
        <taxon>Actinomycetota</taxon>
        <taxon>Actinomycetes</taxon>
        <taxon>Micromonosporales</taxon>
        <taxon>Micromonosporaceae</taxon>
        <taxon>Virgisporangium</taxon>
    </lineage>
</organism>
<dbReference type="EMBL" id="BOPF01000008">
    <property type="protein sequence ID" value="GIJ45874.1"/>
    <property type="molecule type" value="Genomic_DNA"/>
</dbReference>
<dbReference type="AlphaFoldDB" id="A0A8J3YIG5"/>
<evidence type="ECO:0000313" key="3">
    <source>
        <dbReference type="Proteomes" id="UP000619260"/>
    </source>
</evidence>
<dbReference type="InterPro" id="IPR046177">
    <property type="entry name" value="DUF6186"/>
</dbReference>
<evidence type="ECO:0000313" key="2">
    <source>
        <dbReference type="EMBL" id="GIJ45874.1"/>
    </source>
</evidence>
<dbReference type="Proteomes" id="UP000619260">
    <property type="component" value="Unassembled WGS sequence"/>
</dbReference>
<feature type="transmembrane region" description="Helical" evidence="1">
    <location>
        <begin position="51"/>
        <end position="69"/>
    </location>
</feature>
<dbReference type="Pfam" id="PF19684">
    <property type="entry name" value="DUF6186"/>
    <property type="match status" value="1"/>
</dbReference>
<sequence>MTRVLTIAAFLAALACLAILEWRARRPDADLPTFGDLCGHVLSYRVGRLPVGRIALLGFWWWVGWHFFAR</sequence>
<name>A0A8J3YIG5_9ACTN</name>
<gene>
    <name evidence="2" type="ORF">Val02_27600</name>
</gene>
<protein>
    <submittedName>
        <fullName evidence="2">Uncharacterized protein</fullName>
    </submittedName>
</protein>
<comment type="caution">
    <text evidence="2">The sequence shown here is derived from an EMBL/GenBank/DDBJ whole genome shotgun (WGS) entry which is preliminary data.</text>
</comment>